<sequence length="376" mass="42476">MGEESSITTQIQSKILESPMSKPTKLAEKNITPEKRSPQLIASVEKRQPAKKNPKKPAPEKKRKALEEGLKRKQGENEVKESRKAKRTLEEKKNANAEDYQGVIRQSCIKKFLKLKTLGWAGQVLHNIVMHLADHSGVGDALWFEVGEDLGRFSIKELCLITGMKCLSNAKFDNDDEVVKLVLLCMIFCIPLANANFVKINPQYFALADNLEEFNAFPWGLLSWEATRAAIEHTAIAGKFTTKHVEANPRMLSWTSTDNVKLDAVMSALTTVGEKHQQCFVMMPIDKEMKKSCVAQLYSKKDLTVMPQAPCKTHVTQPSTAKNSDWLEFQKEIRGERNPTIAYHVSYRHKRDVQNDDSDALKTDSESKYGLHRTSS</sequence>
<feature type="compositionally biased region" description="Basic and acidic residues" evidence="1">
    <location>
        <begin position="25"/>
        <end position="37"/>
    </location>
</feature>
<evidence type="ECO:0000256" key="1">
    <source>
        <dbReference type="SAM" id="MobiDB-lite"/>
    </source>
</evidence>
<keyword evidence="4" id="KW-1185">Reference proteome</keyword>
<comment type="caution">
    <text evidence="3">The sequence shown here is derived from an EMBL/GenBank/DDBJ whole genome shotgun (WGS) entry which is preliminary data.</text>
</comment>
<organism evidence="3 4">
    <name type="scientific">Ficus carica</name>
    <name type="common">Common fig</name>
    <dbReference type="NCBI Taxonomy" id="3494"/>
    <lineage>
        <taxon>Eukaryota</taxon>
        <taxon>Viridiplantae</taxon>
        <taxon>Streptophyta</taxon>
        <taxon>Embryophyta</taxon>
        <taxon>Tracheophyta</taxon>
        <taxon>Spermatophyta</taxon>
        <taxon>Magnoliopsida</taxon>
        <taxon>eudicotyledons</taxon>
        <taxon>Gunneridae</taxon>
        <taxon>Pentapetalae</taxon>
        <taxon>rosids</taxon>
        <taxon>fabids</taxon>
        <taxon>Rosales</taxon>
        <taxon>Moraceae</taxon>
        <taxon>Ficeae</taxon>
        <taxon>Ficus</taxon>
    </lineage>
</organism>
<name>A0AA88E0I5_FICCA</name>
<dbReference type="EMBL" id="BTGU01000261">
    <property type="protein sequence ID" value="GMN65772.1"/>
    <property type="molecule type" value="Genomic_DNA"/>
</dbReference>
<evidence type="ECO:0000313" key="3">
    <source>
        <dbReference type="EMBL" id="GMN65772.1"/>
    </source>
</evidence>
<evidence type="ECO:0008006" key="5">
    <source>
        <dbReference type="Google" id="ProtNLM"/>
    </source>
</evidence>
<feature type="compositionally biased region" description="Basic and acidic residues" evidence="1">
    <location>
        <begin position="359"/>
        <end position="369"/>
    </location>
</feature>
<feature type="compositionally biased region" description="Polar residues" evidence="1">
    <location>
        <begin position="1"/>
        <end position="15"/>
    </location>
</feature>
<dbReference type="PANTHER" id="PTHR48449">
    <property type="entry name" value="DUF1985 DOMAIN-CONTAINING PROTEIN"/>
    <property type="match status" value="1"/>
</dbReference>
<proteinExistence type="predicted"/>
<evidence type="ECO:0000313" key="4">
    <source>
        <dbReference type="Proteomes" id="UP001187192"/>
    </source>
</evidence>
<feature type="region of interest" description="Disordered" evidence="1">
    <location>
        <begin position="352"/>
        <end position="376"/>
    </location>
</feature>
<dbReference type="PANTHER" id="PTHR48449:SF1">
    <property type="entry name" value="DUF1985 DOMAIN-CONTAINING PROTEIN"/>
    <property type="match status" value="1"/>
</dbReference>
<feature type="compositionally biased region" description="Basic and acidic residues" evidence="1">
    <location>
        <begin position="57"/>
        <end position="90"/>
    </location>
</feature>
<gene>
    <name evidence="2" type="ORF">TIFTF001_034830</name>
    <name evidence="3" type="ORF">TIFTF001_034838</name>
</gene>
<reference evidence="3" key="1">
    <citation type="submission" date="2023-07" db="EMBL/GenBank/DDBJ databases">
        <title>draft genome sequence of fig (Ficus carica).</title>
        <authorList>
            <person name="Takahashi T."/>
            <person name="Nishimura K."/>
        </authorList>
    </citation>
    <scope>NUCLEOTIDE SEQUENCE</scope>
</reference>
<dbReference type="EMBL" id="BTGU01000260">
    <property type="protein sequence ID" value="GMN65759.1"/>
    <property type="molecule type" value="Genomic_DNA"/>
</dbReference>
<protein>
    <recommendedName>
        <fullName evidence="5">DUF1985 domain-containing protein</fullName>
    </recommendedName>
</protein>
<dbReference type="AlphaFoldDB" id="A0AA88E0I5"/>
<accession>A0AA88E0I5</accession>
<dbReference type="Proteomes" id="UP001187192">
    <property type="component" value="Unassembled WGS sequence"/>
</dbReference>
<evidence type="ECO:0000313" key="2">
    <source>
        <dbReference type="EMBL" id="GMN65759.1"/>
    </source>
</evidence>
<feature type="region of interest" description="Disordered" evidence="1">
    <location>
        <begin position="1"/>
        <end position="90"/>
    </location>
</feature>